<dbReference type="Gene3D" id="3.10.20.30">
    <property type="match status" value="1"/>
</dbReference>
<dbReference type="EMBL" id="MF101415">
    <property type="protein sequence ID" value="ARW60929.1"/>
    <property type="molecule type" value="Genomic_DNA"/>
</dbReference>
<reference evidence="1" key="1">
    <citation type="journal article" date="2017" name="J. Phycol.">
        <title>Analysis of chloroplast genomes and a supermatrix inform reclassification of the Rhodomelaceae (Rhodophyta).</title>
        <authorList>
            <person name="Diaz-Tapia P."/>
            <person name="Maggs C.A."/>
            <person name="West J.A."/>
            <person name="Verbruggen H."/>
        </authorList>
    </citation>
    <scope>NUCLEOTIDE SEQUENCE</scope>
    <source>
        <strain evidence="1">JW2841</strain>
    </source>
</reference>
<dbReference type="InterPro" id="IPR016155">
    <property type="entry name" value="Mopterin_synth/thiamin_S_b"/>
</dbReference>
<dbReference type="PANTHER" id="PTHR34472">
    <property type="entry name" value="SULFUR CARRIER PROTEIN THIS"/>
    <property type="match status" value="1"/>
</dbReference>
<dbReference type="Pfam" id="PF02597">
    <property type="entry name" value="ThiS"/>
    <property type="match status" value="1"/>
</dbReference>
<dbReference type="CDD" id="cd00565">
    <property type="entry name" value="Ubl_ThiS"/>
    <property type="match status" value="1"/>
</dbReference>
<evidence type="ECO:0000313" key="1">
    <source>
        <dbReference type="EMBL" id="ARW60929.1"/>
    </source>
</evidence>
<keyword evidence="1" id="KW-0934">Plastid</keyword>
<dbReference type="InterPro" id="IPR012675">
    <property type="entry name" value="Beta-grasp_dom_sf"/>
</dbReference>
<sequence>MHNYFTIFVNGEPFNCPDSMSLYSLLLYLNFEISNIVVEYNNQIIDRTQFDSLFLRQFDRIEIITIVGGG</sequence>
<organism evidence="1">
    <name type="scientific">Osmundaria fimbriata</name>
    <name type="common">Red alga</name>
    <name type="synonym">Delesseria fimbriata</name>
    <dbReference type="NCBI Taxonomy" id="228265"/>
    <lineage>
        <taxon>Eukaryota</taxon>
        <taxon>Rhodophyta</taxon>
        <taxon>Florideophyceae</taxon>
        <taxon>Rhodymeniophycidae</taxon>
        <taxon>Ceramiales</taxon>
        <taxon>Rhodomelaceae</taxon>
        <taxon>Amansieae</taxon>
        <taxon>Osmundaria</taxon>
    </lineage>
</organism>
<accession>A0A1Z1M4F8</accession>
<dbReference type="SUPFAM" id="SSF54285">
    <property type="entry name" value="MoaD/ThiS"/>
    <property type="match status" value="1"/>
</dbReference>
<keyword evidence="1" id="KW-0150">Chloroplast</keyword>
<dbReference type="RefSeq" id="YP_009392367.1">
    <property type="nucleotide sequence ID" value="NC_035262.1"/>
</dbReference>
<protein>
    <submittedName>
        <fullName evidence="1">Thiamin biosynthesis protein S</fullName>
    </submittedName>
</protein>
<proteinExistence type="predicted"/>
<name>A0A1Z1M4F8_OSMFI</name>
<geneLocation type="chloroplast" evidence="1"/>
<dbReference type="PANTHER" id="PTHR34472:SF1">
    <property type="entry name" value="SULFUR CARRIER PROTEIN THIS"/>
    <property type="match status" value="1"/>
</dbReference>
<dbReference type="NCBIfam" id="TIGR01683">
    <property type="entry name" value="thiS"/>
    <property type="match status" value="1"/>
</dbReference>
<dbReference type="InterPro" id="IPR003749">
    <property type="entry name" value="ThiS/MoaD-like"/>
</dbReference>
<dbReference type="InterPro" id="IPR010035">
    <property type="entry name" value="Thi_S"/>
</dbReference>
<dbReference type="GeneID" id="33353885"/>
<gene>
    <name evidence="1" type="primary">thiS</name>
</gene>
<dbReference type="AlphaFoldDB" id="A0A1Z1M4F8"/>